<dbReference type="AlphaFoldDB" id="A0A5C6C0V1"/>
<dbReference type="Proteomes" id="UP000318437">
    <property type="component" value="Unassembled WGS sequence"/>
</dbReference>
<sequence length="64" mass="7299">MKAFSTEQTLLNSIKYSAEIEDITSFCRLVKAHLKNNGSSSSSVDSQNYWDLIEKISKEKIKEN</sequence>
<reference evidence="1 2" key="1">
    <citation type="submission" date="2019-02" db="EMBL/GenBank/DDBJ databases">
        <title>Deep-cultivation of Planctomycetes and their phenomic and genomic characterization uncovers novel biology.</title>
        <authorList>
            <person name="Wiegand S."/>
            <person name="Jogler M."/>
            <person name="Boedeker C."/>
            <person name="Pinto D."/>
            <person name="Vollmers J."/>
            <person name="Rivas-Marin E."/>
            <person name="Kohn T."/>
            <person name="Peeters S.H."/>
            <person name="Heuer A."/>
            <person name="Rast P."/>
            <person name="Oberbeckmann S."/>
            <person name="Bunk B."/>
            <person name="Jeske O."/>
            <person name="Meyerdierks A."/>
            <person name="Storesund J.E."/>
            <person name="Kallscheuer N."/>
            <person name="Luecker S."/>
            <person name="Lage O.M."/>
            <person name="Pohl T."/>
            <person name="Merkel B.J."/>
            <person name="Hornburger P."/>
            <person name="Mueller R.-W."/>
            <person name="Bruemmer F."/>
            <person name="Labrenz M."/>
            <person name="Spormann A.M."/>
            <person name="Op Den Camp H."/>
            <person name="Overmann J."/>
            <person name="Amann R."/>
            <person name="Jetten M.S.M."/>
            <person name="Mascher T."/>
            <person name="Medema M.H."/>
            <person name="Devos D.P."/>
            <person name="Kaster A.-K."/>
            <person name="Ovreas L."/>
            <person name="Rohde M."/>
            <person name="Galperin M.Y."/>
            <person name="Jogler C."/>
        </authorList>
    </citation>
    <scope>NUCLEOTIDE SEQUENCE [LARGE SCALE GENOMIC DNA]</scope>
    <source>
        <strain evidence="1 2">Pla144</strain>
    </source>
</reference>
<evidence type="ECO:0000313" key="1">
    <source>
        <dbReference type="EMBL" id="TWU17597.1"/>
    </source>
</evidence>
<gene>
    <name evidence="1" type="ORF">Pla144_50990</name>
</gene>
<accession>A0A5C6C0V1</accession>
<comment type="caution">
    <text evidence="1">The sequence shown here is derived from an EMBL/GenBank/DDBJ whole genome shotgun (WGS) entry which is preliminary data.</text>
</comment>
<protein>
    <submittedName>
        <fullName evidence="1">Uncharacterized protein</fullName>
    </submittedName>
</protein>
<dbReference type="EMBL" id="SJPS01000021">
    <property type="protein sequence ID" value="TWU17597.1"/>
    <property type="molecule type" value="Genomic_DNA"/>
</dbReference>
<organism evidence="1 2">
    <name type="scientific">Bythopirellula polymerisocia</name>
    <dbReference type="NCBI Taxonomy" id="2528003"/>
    <lineage>
        <taxon>Bacteria</taxon>
        <taxon>Pseudomonadati</taxon>
        <taxon>Planctomycetota</taxon>
        <taxon>Planctomycetia</taxon>
        <taxon>Pirellulales</taxon>
        <taxon>Lacipirellulaceae</taxon>
        <taxon>Bythopirellula</taxon>
    </lineage>
</organism>
<evidence type="ECO:0000313" key="2">
    <source>
        <dbReference type="Proteomes" id="UP000318437"/>
    </source>
</evidence>
<name>A0A5C6C0V1_9BACT</name>
<keyword evidence="2" id="KW-1185">Reference proteome</keyword>
<proteinExistence type="predicted"/>